<evidence type="ECO:0000313" key="6">
    <source>
        <dbReference type="Proteomes" id="UP000094271"/>
    </source>
</evidence>
<sequence>MYHYTLSQWIFFFYFYCFFGWCFESTYVSICQKKLVNRGFIRGPFLPLYGSGAIMMLLVSSPMKGNLVGIFIAGCLGATVLEYVTGVIMEALFKVRYWDYSHKKFNFRGQICLESSLCWGLLTILMTQFIHKPVESLAMMIPPRVLVLAVAVISVLFIADFVTSFQAAMDLRDILIKAEQARQELERLQKRLDVIIAVANNDREIKREKREERMEELASAIEDTFLQLRDAIPGSELLREKMEEIVELRDKFIGSRRVGEENQQSFIHSFFKRNLLKGNPTMTSHKFYDTLEELKKSASEYRKGKK</sequence>
<evidence type="ECO:0008006" key="7">
    <source>
        <dbReference type="Google" id="ProtNLM"/>
    </source>
</evidence>
<name>A0A1E3A669_9FIRM</name>
<dbReference type="RefSeq" id="WP_009250180.1">
    <property type="nucleotide sequence ID" value="NZ_BAABXS010000001.1"/>
</dbReference>
<dbReference type="InterPro" id="IPR010540">
    <property type="entry name" value="CmpB_TMEM229"/>
</dbReference>
<evidence type="ECO:0000313" key="4">
    <source>
        <dbReference type="EMBL" id="ODR53658.1"/>
    </source>
</evidence>
<feature type="coiled-coil region" evidence="1">
    <location>
        <begin position="168"/>
        <end position="198"/>
    </location>
</feature>
<dbReference type="Pfam" id="PF06541">
    <property type="entry name" value="ABC_trans_CmpB"/>
    <property type="match status" value="1"/>
</dbReference>
<dbReference type="Proteomes" id="UP000094271">
    <property type="component" value="Unassembled WGS sequence"/>
</dbReference>
<dbReference type="AlphaFoldDB" id="A0A1E3A669"/>
<dbReference type="OrthoDB" id="9789229at2"/>
<proteinExistence type="predicted"/>
<feature type="transmembrane region" description="Helical" evidence="2">
    <location>
        <begin position="145"/>
        <end position="168"/>
    </location>
</feature>
<reference evidence="3 5" key="1">
    <citation type="submission" date="2016-07" db="EMBL/GenBank/DDBJ databases">
        <title>Characterization of isolates of Eisenbergiella tayi derived from blood cultures, using whole genome sequencing.</title>
        <authorList>
            <person name="Burdz T."/>
            <person name="Wiebe D."/>
            <person name="Huynh C."/>
            <person name="Bernard K."/>
        </authorList>
    </citation>
    <scope>NUCLEOTIDE SEQUENCE [LARGE SCALE GENOMIC DNA]</scope>
    <source>
        <strain evidence="3 5">NML 110608</strain>
    </source>
</reference>
<gene>
    <name evidence="4" type="ORF">BEI59_08270</name>
    <name evidence="3" type="ORF">BEI61_05069</name>
</gene>
<comment type="caution">
    <text evidence="3">The sequence shown here is derived from an EMBL/GenBank/DDBJ whole genome shotgun (WGS) entry which is preliminary data.</text>
</comment>
<evidence type="ECO:0000313" key="3">
    <source>
        <dbReference type="EMBL" id="ODM04265.1"/>
    </source>
</evidence>
<keyword evidence="2" id="KW-1133">Transmembrane helix</keyword>
<dbReference type="EMBL" id="MCGH01000003">
    <property type="protein sequence ID" value="ODM04265.1"/>
    <property type="molecule type" value="Genomic_DNA"/>
</dbReference>
<organism evidence="3 5">
    <name type="scientific">Eisenbergiella tayi</name>
    <dbReference type="NCBI Taxonomy" id="1432052"/>
    <lineage>
        <taxon>Bacteria</taxon>
        <taxon>Bacillati</taxon>
        <taxon>Bacillota</taxon>
        <taxon>Clostridia</taxon>
        <taxon>Lachnospirales</taxon>
        <taxon>Lachnospiraceae</taxon>
        <taxon>Eisenbergiella</taxon>
    </lineage>
</organism>
<accession>A0A1E3A669</accession>
<keyword evidence="1" id="KW-0175">Coiled coil</keyword>
<feature type="transmembrane region" description="Helical" evidence="2">
    <location>
        <begin position="6"/>
        <end position="28"/>
    </location>
</feature>
<keyword evidence="2" id="KW-0812">Transmembrane</keyword>
<dbReference type="PATRIC" id="fig|1432052.4.peg.5634"/>
<feature type="transmembrane region" description="Helical" evidence="2">
    <location>
        <begin position="67"/>
        <end position="93"/>
    </location>
</feature>
<protein>
    <recommendedName>
        <fullName evidence="7">ABC transporter permease</fullName>
    </recommendedName>
</protein>
<keyword evidence="2" id="KW-0472">Membrane</keyword>
<reference evidence="4 6" key="2">
    <citation type="submission" date="2016-08" db="EMBL/GenBank/DDBJ databases">
        <authorList>
            <person name="Seilhamer J.J."/>
        </authorList>
    </citation>
    <scope>NUCLEOTIDE SEQUENCE [LARGE SCALE GENOMIC DNA]</scope>
    <source>
        <strain evidence="4 6">NML150140-1</strain>
    </source>
</reference>
<evidence type="ECO:0000256" key="2">
    <source>
        <dbReference type="SAM" id="Phobius"/>
    </source>
</evidence>
<feature type="transmembrane region" description="Helical" evidence="2">
    <location>
        <begin position="105"/>
        <end position="125"/>
    </location>
</feature>
<evidence type="ECO:0000256" key="1">
    <source>
        <dbReference type="SAM" id="Coils"/>
    </source>
</evidence>
<dbReference type="EMBL" id="MEHA01000004">
    <property type="protein sequence ID" value="ODR53658.1"/>
    <property type="molecule type" value="Genomic_DNA"/>
</dbReference>
<evidence type="ECO:0000313" key="5">
    <source>
        <dbReference type="Proteomes" id="UP000094067"/>
    </source>
</evidence>
<feature type="transmembrane region" description="Helical" evidence="2">
    <location>
        <begin position="40"/>
        <end position="61"/>
    </location>
</feature>
<dbReference type="Proteomes" id="UP000094067">
    <property type="component" value="Unassembled WGS sequence"/>
</dbReference>